<sequence length="528" mass="59609">MADKENIELVFDPPPDFKLSDNTNSSPTRRPLGRINMESPFRQNTADAAPSLTPKKGGSSRVIEALHSEIDELKSELIQARSRSEELKKTNDVIKKRRDQLVEQISNVKHENDTVNALLERKQRRITDLENQLNGYMSSTDDLNFRVKALESRCLKLQESEMVAVAENERTKIAYDTIISSQKQYREHYTKEVTELREKLQEFLTTKDAEITRNIGMINKSDATIFRSIKSITINAEKVQSLYQKKNEALNTTIKDLHTRVLNNSNDTDALLSASKSLFFQIADQLQIDRTELMQKYLSSSEDQRNPFNDITEPNNFDDRAGDLSSNHLEPDAETEDTHESTAALVKEPSGKSTLDTSTAVGHNNIALSVKKRGERQGSAGRSVSEQSTEERITSLCKDLNNSIPFTDREAKIDPPSKVTRNKSVRKTTNTSRANSGTDSRRSSKIYDRSASHNNSRVSSNVERTHSRKPSVIDHTPSLHADQSSFRGDGETDGKKKRRRRRRRRNNNGGDHKEDTGDDGENSGEESS</sequence>
<keyword evidence="9 11" id="KW-0472">Membrane</keyword>
<evidence type="ECO:0000256" key="1">
    <source>
        <dbReference type="ARBA" id="ARBA00004406"/>
    </source>
</evidence>
<evidence type="ECO:0000256" key="7">
    <source>
        <dbReference type="ARBA" id="ARBA00022884"/>
    </source>
</evidence>
<name>A0A061B0I4_CYBFA</name>
<evidence type="ECO:0000256" key="11">
    <source>
        <dbReference type="RuleBase" id="RU362142"/>
    </source>
</evidence>
<feature type="compositionally biased region" description="Basic residues" evidence="12">
    <location>
        <begin position="495"/>
        <end position="506"/>
    </location>
</feature>
<feature type="compositionally biased region" description="Acidic residues" evidence="12">
    <location>
        <begin position="516"/>
        <end position="528"/>
    </location>
</feature>
<dbReference type="OrthoDB" id="6088208at2759"/>
<dbReference type="GO" id="GO:0003723">
    <property type="term" value="F:RNA binding"/>
    <property type="evidence" value="ECO:0007669"/>
    <property type="project" value="UniProtKB-KW"/>
</dbReference>
<evidence type="ECO:0000256" key="2">
    <source>
        <dbReference type="ARBA" id="ARBA00008123"/>
    </source>
</evidence>
<evidence type="ECO:0000256" key="6">
    <source>
        <dbReference type="ARBA" id="ARBA00022824"/>
    </source>
</evidence>
<dbReference type="PhylomeDB" id="A0A061B0I4"/>
<dbReference type="AlphaFoldDB" id="A0A061B0I4"/>
<keyword evidence="7 11" id="KW-0694">RNA-binding</keyword>
<dbReference type="VEuPathDB" id="FungiDB:BON22_3104"/>
<dbReference type="GO" id="GO:0048309">
    <property type="term" value="P:endoplasmic reticulum inheritance"/>
    <property type="evidence" value="ECO:0007669"/>
    <property type="project" value="InterPro"/>
</dbReference>
<organism evidence="13">
    <name type="scientific">Cyberlindnera fabianii</name>
    <name type="common">Yeast</name>
    <name type="synonym">Hansenula fabianii</name>
    <dbReference type="NCBI Taxonomy" id="36022"/>
    <lineage>
        <taxon>Eukaryota</taxon>
        <taxon>Fungi</taxon>
        <taxon>Dikarya</taxon>
        <taxon>Ascomycota</taxon>
        <taxon>Saccharomycotina</taxon>
        <taxon>Saccharomycetes</taxon>
        <taxon>Phaffomycetales</taxon>
        <taxon>Phaffomycetaceae</taxon>
        <taxon>Cyberlindnera</taxon>
    </lineage>
</organism>
<feature type="compositionally biased region" description="Polar residues" evidence="12">
    <location>
        <begin position="351"/>
        <end position="362"/>
    </location>
</feature>
<keyword evidence="5 11" id="KW-0509">mRNA transport</keyword>
<feature type="region of interest" description="Disordered" evidence="12">
    <location>
        <begin position="299"/>
        <end position="393"/>
    </location>
</feature>
<proteinExistence type="inferred from homology"/>
<dbReference type="InterPro" id="IPR031398">
    <property type="entry name" value="She3"/>
</dbReference>
<feature type="region of interest" description="Disordered" evidence="12">
    <location>
        <begin position="406"/>
        <end position="528"/>
    </location>
</feature>
<accession>A0A061B0I4</accession>
<feature type="compositionally biased region" description="Polar residues" evidence="12">
    <location>
        <begin position="299"/>
        <end position="315"/>
    </location>
</feature>
<comment type="function">
    <text evidence="10">RNA-binding protein that binds specific mRNAs including the ASH1 mRNA, coding for a repressor of the HO endonuclease. Part of the mRNA localization machinery that restricts accumulation of certain proteins to the bud and in the daughter cell. Required for the delivery of cortical endoplasmic reticulum into the emerging bud.</text>
</comment>
<evidence type="ECO:0000256" key="8">
    <source>
        <dbReference type="ARBA" id="ARBA00023054"/>
    </source>
</evidence>
<feature type="region of interest" description="Disordered" evidence="12">
    <location>
        <begin position="1"/>
        <end position="60"/>
    </location>
</feature>
<dbReference type="GO" id="GO:0051028">
    <property type="term" value="P:mRNA transport"/>
    <property type="evidence" value="ECO:0007669"/>
    <property type="project" value="UniProtKB-UniRule"/>
</dbReference>
<dbReference type="Pfam" id="PF17078">
    <property type="entry name" value="SHE3"/>
    <property type="match status" value="1"/>
</dbReference>
<protein>
    <recommendedName>
        <fullName evidence="3 11">SWI5-dependent HO expression protein 3</fullName>
    </recommendedName>
</protein>
<evidence type="ECO:0000313" key="13">
    <source>
        <dbReference type="EMBL" id="CDR41147.1"/>
    </source>
</evidence>
<dbReference type="EMBL" id="LK052891">
    <property type="protein sequence ID" value="CDR41147.1"/>
    <property type="molecule type" value="Genomic_DNA"/>
</dbReference>
<feature type="compositionally biased region" description="Basic and acidic residues" evidence="12">
    <location>
        <begin position="439"/>
        <end position="451"/>
    </location>
</feature>
<comment type="subcellular location">
    <subcellularLocation>
        <location evidence="1 11">Endoplasmic reticulum membrane</location>
        <topology evidence="1 11">Peripheral membrane protein</topology>
    </subcellularLocation>
</comment>
<feature type="coiled-coil region" evidence="11">
    <location>
        <begin position="63"/>
        <end position="139"/>
    </location>
</feature>
<evidence type="ECO:0000256" key="9">
    <source>
        <dbReference type="ARBA" id="ARBA00023136"/>
    </source>
</evidence>
<feature type="compositionally biased region" description="Polar residues" evidence="12">
    <location>
        <begin position="427"/>
        <end position="438"/>
    </location>
</feature>
<dbReference type="GO" id="GO:0005789">
    <property type="term" value="C:endoplasmic reticulum membrane"/>
    <property type="evidence" value="ECO:0007669"/>
    <property type="project" value="UniProtKB-SubCell"/>
</dbReference>
<dbReference type="Gene3D" id="1.20.5.340">
    <property type="match status" value="1"/>
</dbReference>
<evidence type="ECO:0000256" key="5">
    <source>
        <dbReference type="ARBA" id="ARBA00022816"/>
    </source>
</evidence>
<keyword evidence="6 11" id="KW-0256">Endoplasmic reticulum</keyword>
<reference evidence="13" key="1">
    <citation type="journal article" date="2014" name="Genome Announc.">
        <title>Genome sequence of the yeast Cyberlindnera fabianii (Hansenula fabianii).</title>
        <authorList>
            <person name="Freel K.C."/>
            <person name="Sarilar V."/>
            <person name="Neuveglise C."/>
            <person name="Devillers H."/>
            <person name="Friedrich A."/>
            <person name="Schacherer J."/>
        </authorList>
    </citation>
    <scope>NUCLEOTIDE SEQUENCE</scope>
    <source>
        <strain evidence="13">YJS4271</strain>
    </source>
</reference>
<keyword evidence="8 11" id="KW-0175">Coiled coil</keyword>
<gene>
    <name evidence="11" type="primary">SHE3</name>
    <name evidence="13" type="ORF">CYFA0S_06e02630g</name>
</gene>
<evidence type="ECO:0000256" key="10">
    <source>
        <dbReference type="ARBA" id="ARBA00024975"/>
    </source>
</evidence>
<evidence type="ECO:0000256" key="4">
    <source>
        <dbReference type="ARBA" id="ARBA00022448"/>
    </source>
</evidence>
<evidence type="ECO:0000256" key="3">
    <source>
        <dbReference type="ARBA" id="ARBA00019884"/>
    </source>
</evidence>
<feature type="compositionally biased region" description="Polar residues" evidence="12">
    <location>
        <begin position="452"/>
        <end position="462"/>
    </location>
</feature>
<evidence type="ECO:0000256" key="12">
    <source>
        <dbReference type="SAM" id="MobiDB-lite"/>
    </source>
</evidence>
<keyword evidence="4 11" id="KW-0813">Transport</keyword>
<comment type="similarity">
    <text evidence="2 11">Belongs to the SHE3 family.</text>
</comment>